<evidence type="ECO:0000313" key="3">
    <source>
        <dbReference type="Proteomes" id="UP001446871"/>
    </source>
</evidence>
<protein>
    <submittedName>
        <fullName evidence="2">Uncharacterized protein</fullName>
    </submittedName>
</protein>
<evidence type="ECO:0000313" key="2">
    <source>
        <dbReference type="EMBL" id="KAK8053282.1"/>
    </source>
</evidence>
<keyword evidence="1" id="KW-0472">Membrane</keyword>
<name>A0ABR1U300_9PEZI</name>
<organism evidence="2 3">
    <name type="scientific">Apiospora saccharicola</name>
    <dbReference type="NCBI Taxonomy" id="335842"/>
    <lineage>
        <taxon>Eukaryota</taxon>
        <taxon>Fungi</taxon>
        <taxon>Dikarya</taxon>
        <taxon>Ascomycota</taxon>
        <taxon>Pezizomycotina</taxon>
        <taxon>Sordariomycetes</taxon>
        <taxon>Xylariomycetidae</taxon>
        <taxon>Amphisphaeriales</taxon>
        <taxon>Apiosporaceae</taxon>
        <taxon>Apiospora</taxon>
    </lineage>
</organism>
<keyword evidence="1" id="KW-1133">Transmembrane helix</keyword>
<sequence length="146" mass="16375">MLPIPPDVKHNFLCEVVKLFHFILVSIVIVLVFVARFPFVDAEIQEKYQRPPRQLGCLGKRTLQELASDLVQVGFQFGGPEMRCPTLGPFVADFPGFGVFLFRGLENRCGDPLSDAVRSCEQFLLHSSPGGLILQSTMHERFQIIG</sequence>
<reference evidence="2 3" key="1">
    <citation type="submission" date="2023-01" db="EMBL/GenBank/DDBJ databases">
        <title>Analysis of 21 Apiospora genomes using comparative genomics revels a genus with tremendous synthesis potential of carbohydrate active enzymes and secondary metabolites.</title>
        <authorList>
            <person name="Sorensen T."/>
        </authorList>
    </citation>
    <scope>NUCLEOTIDE SEQUENCE [LARGE SCALE GENOMIC DNA]</scope>
    <source>
        <strain evidence="2 3">CBS 83171</strain>
    </source>
</reference>
<accession>A0ABR1U300</accession>
<dbReference type="EMBL" id="JAQQWM010000008">
    <property type="protein sequence ID" value="KAK8053282.1"/>
    <property type="molecule type" value="Genomic_DNA"/>
</dbReference>
<evidence type="ECO:0000256" key="1">
    <source>
        <dbReference type="SAM" id="Phobius"/>
    </source>
</evidence>
<gene>
    <name evidence="2" type="ORF">PG996_012583</name>
</gene>
<dbReference type="Proteomes" id="UP001446871">
    <property type="component" value="Unassembled WGS sequence"/>
</dbReference>
<proteinExistence type="predicted"/>
<keyword evidence="1" id="KW-0812">Transmembrane</keyword>
<feature type="transmembrane region" description="Helical" evidence="1">
    <location>
        <begin position="20"/>
        <end position="40"/>
    </location>
</feature>
<keyword evidence="3" id="KW-1185">Reference proteome</keyword>
<comment type="caution">
    <text evidence="2">The sequence shown here is derived from an EMBL/GenBank/DDBJ whole genome shotgun (WGS) entry which is preliminary data.</text>
</comment>